<keyword evidence="2" id="KW-1185">Reference proteome</keyword>
<dbReference type="EMBL" id="JBJUIK010000012">
    <property type="protein sequence ID" value="KAL3510335.1"/>
    <property type="molecule type" value="Genomic_DNA"/>
</dbReference>
<dbReference type="AlphaFoldDB" id="A0ABD2YSH3"/>
<evidence type="ECO:0000313" key="2">
    <source>
        <dbReference type="Proteomes" id="UP001630127"/>
    </source>
</evidence>
<evidence type="ECO:0000313" key="1">
    <source>
        <dbReference type="EMBL" id="KAL3510335.1"/>
    </source>
</evidence>
<accession>A0ABD2YSH3</accession>
<protein>
    <submittedName>
        <fullName evidence="1">Uncharacterized protein</fullName>
    </submittedName>
</protein>
<comment type="caution">
    <text evidence="1">The sequence shown here is derived from an EMBL/GenBank/DDBJ whole genome shotgun (WGS) entry which is preliminary data.</text>
</comment>
<reference evidence="1 2" key="1">
    <citation type="submission" date="2024-11" db="EMBL/GenBank/DDBJ databases">
        <title>A near-complete genome assembly of Cinchona calisaya.</title>
        <authorList>
            <person name="Lian D.C."/>
            <person name="Zhao X.W."/>
            <person name="Wei L."/>
        </authorList>
    </citation>
    <scope>NUCLEOTIDE SEQUENCE [LARGE SCALE GENOMIC DNA]</scope>
    <source>
        <tissue evidence="1">Nenye</tissue>
    </source>
</reference>
<gene>
    <name evidence="1" type="ORF">ACH5RR_029736</name>
</gene>
<dbReference type="Proteomes" id="UP001630127">
    <property type="component" value="Unassembled WGS sequence"/>
</dbReference>
<proteinExistence type="predicted"/>
<name>A0ABD2YSH3_9GENT</name>
<organism evidence="1 2">
    <name type="scientific">Cinchona calisaya</name>
    <dbReference type="NCBI Taxonomy" id="153742"/>
    <lineage>
        <taxon>Eukaryota</taxon>
        <taxon>Viridiplantae</taxon>
        <taxon>Streptophyta</taxon>
        <taxon>Embryophyta</taxon>
        <taxon>Tracheophyta</taxon>
        <taxon>Spermatophyta</taxon>
        <taxon>Magnoliopsida</taxon>
        <taxon>eudicotyledons</taxon>
        <taxon>Gunneridae</taxon>
        <taxon>Pentapetalae</taxon>
        <taxon>asterids</taxon>
        <taxon>lamiids</taxon>
        <taxon>Gentianales</taxon>
        <taxon>Rubiaceae</taxon>
        <taxon>Cinchonoideae</taxon>
        <taxon>Cinchoneae</taxon>
        <taxon>Cinchona</taxon>
    </lineage>
</organism>
<sequence length="237" mass="26327">MSSSSSMWSSKSSSVHFPDSWSVEEDVAEFWYELVGCVCKRFGAVREVKYLLKKYLLPKEQTPWTKKKDVEFIIVHLGLVLVAMAYGMEDSSSKGIAWHSPPAALLEVGRVALVVSTDKLLPPLVKEDIISIEKALVMFEKDFRGQLNKRCNIVKAYTSDEMFNLSFNAVDEDMTLSVIDAKSGSSVARVKRNLTFIGTTPSSVNKPSEATGKLSIENIRGKLHSQNATVESLSKKN</sequence>